<organism evidence="4 5">
    <name type="scientific">Penicillium malachiteum</name>
    <dbReference type="NCBI Taxonomy" id="1324776"/>
    <lineage>
        <taxon>Eukaryota</taxon>
        <taxon>Fungi</taxon>
        <taxon>Dikarya</taxon>
        <taxon>Ascomycota</taxon>
        <taxon>Pezizomycotina</taxon>
        <taxon>Eurotiomycetes</taxon>
        <taxon>Eurotiomycetidae</taxon>
        <taxon>Eurotiales</taxon>
        <taxon>Aspergillaceae</taxon>
        <taxon>Penicillium</taxon>
    </lineage>
</organism>
<comment type="subcellular location">
    <subcellularLocation>
        <location evidence="1">Mitochondrion</location>
    </subcellularLocation>
</comment>
<sequence>MLMDPRSEELVGSLPQTTFIEALHLLSPAHFVEPFRSLHHPLHSWSTLLHGVKRAEEVFDDFVRSLYKIAGYRIAAGNALGLAEYTHLLDCAQSMGNAPFAEDLWLSMKQDEVEPDATCYNHYIGAKVWDHCFVGEEAYHLRMLPRAYKKRRMRQQNIGWRGFSTGKLSIRRNALETFREMRKAGYLPDERTYINVMLASARTGHIRAVYHLLQTVWNIDVEALKETTDHSKIPPATAYEPWSAVHPTKELLFAVVHAFGTNSDIAGAVHTIQFISTSYDLPIPSEVWHELFERAYVLSRWREPSEDRYYENTVGKISSELVEIIFKTMTSKPYNVVPRLQTLRFMMRIAIDKGSLEECRAHLQAAYDLLTSTRRQENDARAIIMALLRAERPELEDPDSELVPDLGCVEKASSLNPQLYDAISKYNLIRLEIYQQSHLLKRSIISVIGQVEWEDVSGKLWLYQLRPRLIEEWSDFLPDNFQLPFGHDDGVFRFTGSSYHEDREYCTDGKIAVQRSAGNGELYTSLEFRGQTEENIWNDVKSSYPWLDNSAEPVKSLLNFQIPRSEKFQMALHKLRHTWVQYPDGHEWSKSRNPRAGFYGRLAALGMLKSKERSVFYLDNESWI</sequence>
<protein>
    <submittedName>
        <fullName evidence="4">Uncharacterized protein</fullName>
    </submittedName>
</protein>
<keyword evidence="2" id="KW-0809">Transit peptide</keyword>
<evidence type="ECO:0000256" key="3">
    <source>
        <dbReference type="ARBA" id="ARBA00023128"/>
    </source>
</evidence>
<dbReference type="InterPro" id="IPR002885">
    <property type="entry name" value="PPR_rpt"/>
</dbReference>
<dbReference type="InterPro" id="IPR011990">
    <property type="entry name" value="TPR-like_helical_dom_sf"/>
</dbReference>
<name>A0AAD6HIH2_9EURO</name>
<evidence type="ECO:0000313" key="4">
    <source>
        <dbReference type="EMBL" id="KAJ5719375.1"/>
    </source>
</evidence>
<evidence type="ECO:0000256" key="1">
    <source>
        <dbReference type="ARBA" id="ARBA00004173"/>
    </source>
</evidence>
<proteinExistence type="predicted"/>
<dbReference type="EMBL" id="JAQJAN010000011">
    <property type="protein sequence ID" value="KAJ5719375.1"/>
    <property type="molecule type" value="Genomic_DNA"/>
</dbReference>
<dbReference type="InterPro" id="IPR024319">
    <property type="entry name" value="ATPase_expression_mit"/>
</dbReference>
<dbReference type="Gene3D" id="1.25.40.10">
    <property type="entry name" value="Tetratricopeptide repeat domain"/>
    <property type="match status" value="1"/>
</dbReference>
<reference evidence="4" key="1">
    <citation type="journal article" date="2023" name="IMA Fungus">
        <title>Comparative genomic study of the Penicillium genus elucidates a diverse pangenome and 15 lateral gene transfer events.</title>
        <authorList>
            <person name="Petersen C."/>
            <person name="Sorensen T."/>
            <person name="Nielsen M.R."/>
            <person name="Sondergaard T.E."/>
            <person name="Sorensen J.L."/>
            <person name="Fitzpatrick D.A."/>
            <person name="Frisvad J.C."/>
            <person name="Nielsen K.L."/>
        </authorList>
    </citation>
    <scope>NUCLEOTIDE SEQUENCE</scope>
    <source>
        <strain evidence="4">IBT 17514</strain>
    </source>
</reference>
<accession>A0AAD6HIH2</accession>
<reference evidence="4" key="2">
    <citation type="submission" date="2023-01" db="EMBL/GenBank/DDBJ databases">
        <authorList>
            <person name="Petersen C."/>
        </authorList>
    </citation>
    <scope>NUCLEOTIDE SEQUENCE</scope>
    <source>
        <strain evidence="4">IBT 17514</strain>
    </source>
</reference>
<evidence type="ECO:0000256" key="2">
    <source>
        <dbReference type="ARBA" id="ARBA00022946"/>
    </source>
</evidence>
<dbReference type="Pfam" id="PF13812">
    <property type="entry name" value="PPR_3"/>
    <property type="match status" value="1"/>
</dbReference>
<gene>
    <name evidence="4" type="ORF">N7493_007830</name>
</gene>
<comment type="caution">
    <text evidence="4">The sequence shown here is derived from an EMBL/GenBank/DDBJ whole genome shotgun (WGS) entry which is preliminary data.</text>
</comment>
<dbReference type="AlphaFoldDB" id="A0AAD6HIH2"/>
<dbReference type="Proteomes" id="UP001215712">
    <property type="component" value="Unassembled WGS sequence"/>
</dbReference>
<keyword evidence="3" id="KW-0496">Mitochondrion</keyword>
<evidence type="ECO:0000313" key="5">
    <source>
        <dbReference type="Proteomes" id="UP001215712"/>
    </source>
</evidence>
<dbReference type="GO" id="GO:0005739">
    <property type="term" value="C:mitochondrion"/>
    <property type="evidence" value="ECO:0007669"/>
    <property type="project" value="UniProtKB-SubCell"/>
</dbReference>
<dbReference type="Pfam" id="PF12921">
    <property type="entry name" value="ATP13"/>
    <property type="match status" value="1"/>
</dbReference>
<keyword evidence="5" id="KW-1185">Reference proteome</keyword>